<evidence type="ECO:0000313" key="3">
    <source>
        <dbReference type="Proteomes" id="UP001501581"/>
    </source>
</evidence>
<sequence>MVLSTARMLRCIPSRRNRLSSAPRGHARRRPISAAATLAVGLGMLVATPAPATADQATGHDVPSWNNGWSWTYATTFRYQATGTDVSINENVTYTVAGVETFEGQEAYKLAITGTITGGGGSVAVDGVGNATLDNFSGNVTGTRYVRRSDLAVLQERQQQNLNARAKVSIITQSITANINLELNPTPSWKTHDFPLNPGDSWRHDEQIGYTGGFSYDAGSLGGSGTDTFEGTLPFAAPVSVSAANVTVPIGTVATDYIAAASADGSTVNNIWYSPAHRNDAREVLQLPLDGASLTLTRNLSGAVTAGSNGLTASASDSRTCAGREITVSGQLASFAAGVPVEVVLDQSQAQPGRTVRATTQTTAGGNYAATLAVPAEGDGLQRPGIRASWGVTATAGNARAATTVLVTPQNCTTLTYTGPNAAEQGSTATVSATLRDLTGASTAGRSVTFTLGSETVTATADANGVATAQLGVVGPPRPATLSVSFAGTAGLTAAQSTAPFVIGRIGTSTTVTPSESPATLGEPLTFTAHVQGTGNPAGQVQFAVDGADFGAPVTLSNGSATSAAIGTLGLGQHHVQARYLGTDDHAPSASPTVAFAVRPPLVVTSTRLDLSTASATYGQQVTARATVTSAGGETPTGTVTFRSGGQVLGESGIDGSGVAELALSTLPAGSHDLVASYGGDEVHRASTSAPQAIAVAKAATTVDLQASSTSTVAGEAIHLTAGVAVQAPGGGVPSGTVQLRVDGQNRGAPVAIENGAAVFAPLALGAGDHTLSAVYAGTANFAGSNASLSQQVSAAQTRTAVVISPSPSAEGQSFTVTAQVAAEAPGGGSPSGVVTLYADDEVIGAGNLEAQESGSQLSVSVADLAPGSYQVVARYAGDASYRASDSAPTSHTVIAGAAIVPTTTEVSSTANPAGFGDLLTFTARVSAEDGSVPAGLVRFTVDGVALGGQVVLDGDGVAESTTIAAPEPGDHTVIATFVPDVGFGGSGAILTQTVDAAEVAVVVTSSQEAAPYGTPVVFTARVAALRSAIGEPSGFVQFSVDGRLLGDAVALVDGEARSPQVDALAPGAHQVSAVYSGDRSFAPRGAELTQQVAKVASTTTLSLSRTSASHGQAVELTANVTSARAGLGSPSGTVVFKAQGVVLGEVALPPANGLTSVARLTVNQLPAGAHPVTAHYQGSAAHVASTSGSTTLTITKRVTRLSADASVVRLLPLGLPLGQLRAVLTADGAPLAGAPIVFKVGATTVCTVSTDAAGVASCNGSTQLLGLILNGGYKVSFAGDATTESATAAGGLIQ</sequence>
<dbReference type="Gene3D" id="2.60.40.10">
    <property type="entry name" value="Immunoglobulins"/>
    <property type="match status" value="7"/>
</dbReference>
<feature type="domain" description="Bacterial Ig-like" evidence="1">
    <location>
        <begin position="705"/>
        <end position="793"/>
    </location>
</feature>
<dbReference type="InterPro" id="IPR013783">
    <property type="entry name" value="Ig-like_fold"/>
</dbReference>
<comment type="caution">
    <text evidence="2">The sequence shown here is derived from an EMBL/GenBank/DDBJ whole genome shotgun (WGS) entry which is preliminary data.</text>
</comment>
<dbReference type="InterPro" id="IPR032109">
    <property type="entry name" value="Big_3_5"/>
</dbReference>
<dbReference type="EMBL" id="BAAALG010000013">
    <property type="protein sequence ID" value="GAA1112441.1"/>
    <property type="molecule type" value="Genomic_DNA"/>
</dbReference>
<organism evidence="2 3">
    <name type="scientific">Nocardioides dubius</name>
    <dbReference type="NCBI Taxonomy" id="317019"/>
    <lineage>
        <taxon>Bacteria</taxon>
        <taxon>Bacillati</taxon>
        <taxon>Actinomycetota</taxon>
        <taxon>Actinomycetes</taxon>
        <taxon>Propionibacteriales</taxon>
        <taxon>Nocardioidaceae</taxon>
        <taxon>Nocardioides</taxon>
    </lineage>
</organism>
<accession>A0ABP4EN04</accession>
<feature type="domain" description="Bacterial Ig-like" evidence="1">
    <location>
        <begin position="1004"/>
        <end position="1093"/>
    </location>
</feature>
<reference evidence="3" key="1">
    <citation type="journal article" date="2019" name="Int. J. Syst. Evol. Microbiol.">
        <title>The Global Catalogue of Microorganisms (GCM) 10K type strain sequencing project: providing services to taxonomists for standard genome sequencing and annotation.</title>
        <authorList>
            <consortium name="The Broad Institute Genomics Platform"/>
            <consortium name="The Broad Institute Genome Sequencing Center for Infectious Disease"/>
            <person name="Wu L."/>
            <person name="Ma J."/>
        </authorList>
    </citation>
    <scope>NUCLEOTIDE SEQUENCE [LARGE SCALE GENOMIC DNA]</scope>
    <source>
        <strain evidence="3">JCM 13008</strain>
    </source>
</reference>
<feature type="domain" description="Bacterial Ig-like" evidence="1">
    <location>
        <begin position="611"/>
        <end position="697"/>
    </location>
</feature>
<feature type="domain" description="Bacterial Ig-like" evidence="1">
    <location>
        <begin position="513"/>
        <end position="598"/>
    </location>
</feature>
<feature type="domain" description="Bacterial Ig-like" evidence="1">
    <location>
        <begin position="1103"/>
        <end position="1196"/>
    </location>
</feature>
<protein>
    <recommendedName>
        <fullName evidence="1">Bacterial Ig-like domain-containing protein</fullName>
    </recommendedName>
</protein>
<proteinExistence type="predicted"/>
<dbReference type="Pfam" id="PF16640">
    <property type="entry name" value="Big_3_5"/>
    <property type="match status" value="7"/>
</dbReference>
<evidence type="ECO:0000313" key="2">
    <source>
        <dbReference type="EMBL" id="GAA1112441.1"/>
    </source>
</evidence>
<name>A0ABP4EN04_9ACTN</name>
<feature type="domain" description="Bacterial Ig-like" evidence="1">
    <location>
        <begin position="804"/>
        <end position="894"/>
    </location>
</feature>
<dbReference type="Proteomes" id="UP001501581">
    <property type="component" value="Unassembled WGS sequence"/>
</dbReference>
<keyword evidence="3" id="KW-1185">Reference proteome</keyword>
<feature type="domain" description="Bacterial Ig-like" evidence="1">
    <location>
        <begin position="908"/>
        <end position="995"/>
    </location>
</feature>
<evidence type="ECO:0000259" key="1">
    <source>
        <dbReference type="Pfam" id="PF16640"/>
    </source>
</evidence>
<gene>
    <name evidence="2" type="ORF">GCM10009668_37660</name>
</gene>